<evidence type="ECO:0000256" key="3">
    <source>
        <dbReference type="ARBA" id="ARBA00038157"/>
    </source>
</evidence>
<accession>A0AAW9Q235</accession>
<dbReference type="PANTHER" id="PTHR43364">
    <property type="entry name" value="NADH-SPECIFIC METHYLGLYOXAL REDUCTASE-RELATED"/>
    <property type="match status" value="1"/>
</dbReference>
<evidence type="ECO:0000256" key="4">
    <source>
        <dbReference type="ARBA" id="ARBA00070119"/>
    </source>
</evidence>
<dbReference type="InterPro" id="IPR036812">
    <property type="entry name" value="NAD(P)_OxRdtase_dom_sf"/>
</dbReference>
<evidence type="ECO:0000259" key="5">
    <source>
        <dbReference type="Pfam" id="PF00248"/>
    </source>
</evidence>
<dbReference type="InterPro" id="IPR023210">
    <property type="entry name" value="NADP_OxRdtase_dom"/>
</dbReference>
<keyword evidence="1" id="KW-0521">NADP</keyword>
<dbReference type="FunFam" id="3.20.20.100:FF:000005">
    <property type="entry name" value="NADP(H)-dependent aldo-keto reductase"/>
    <property type="match status" value="1"/>
</dbReference>
<gene>
    <name evidence="6" type="ORF">V2H45_09385</name>
</gene>
<dbReference type="PANTHER" id="PTHR43364:SF4">
    <property type="entry name" value="NAD(P)-LINKED OXIDOREDUCTASE SUPERFAMILY PROTEIN"/>
    <property type="match status" value="1"/>
</dbReference>
<evidence type="ECO:0000313" key="6">
    <source>
        <dbReference type="EMBL" id="MEE3716956.1"/>
    </source>
</evidence>
<comment type="caution">
    <text evidence="6">The sequence shown here is derived from an EMBL/GenBank/DDBJ whole genome shotgun (WGS) entry which is preliminary data.</text>
</comment>
<dbReference type="Gene3D" id="3.20.20.100">
    <property type="entry name" value="NADP-dependent oxidoreductase domain"/>
    <property type="match status" value="1"/>
</dbReference>
<protein>
    <recommendedName>
        <fullName evidence="4">Protein tas</fullName>
    </recommendedName>
</protein>
<evidence type="ECO:0000256" key="1">
    <source>
        <dbReference type="ARBA" id="ARBA00022857"/>
    </source>
</evidence>
<organism evidence="6 7">
    <name type="scientific">Tumidithrix elongata BACA0141</name>
    <dbReference type="NCBI Taxonomy" id="2716417"/>
    <lineage>
        <taxon>Bacteria</taxon>
        <taxon>Bacillati</taxon>
        <taxon>Cyanobacteriota</taxon>
        <taxon>Cyanophyceae</taxon>
        <taxon>Pseudanabaenales</taxon>
        <taxon>Pseudanabaenaceae</taxon>
        <taxon>Tumidithrix</taxon>
        <taxon>Tumidithrix elongata</taxon>
    </lineage>
</organism>
<keyword evidence="2" id="KW-0560">Oxidoreductase</keyword>
<dbReference type="InterPro" id="IPR050523">
    <property type="entry name" value="AKR_Detox_Biosynth"/>
</dbReference>
<dbReference type="Proteomes" id="UP001333818">
    <property type="component" value="Unassembled WGS sequence"/>
</dbReference>
<keyword evidence="7" id="KW-1185">Reference proteome</keyword>
<dbReference type="Pfam" id="PF00248">
    <property type="entry name" value="Aldo_ket_red"/>
    <property type="match status" value="1"/>
</dbReference>
<dbReference type="SUPFAM" id="SSF51430">
    <property type="entry name" value="NAD(P)-linked oxidoreductase"/>
    <property type="match status" value="1"/>
</dbReference>
<feature type="domain" description="NADP-dependent oxidoreductase" evidence="5">
    <location>
        <begin position="15"/>
        <end position="337"/>
    </location>
</feature>
<dbReference type="AlphaFoldDB" id="A0AAW9Q235"/>
<reference evidence="6" key="1">
    <citation type="submission" date="2024-01" db="EMBL/GenBank/DDBJ databases">
        <title>Bank of Algae and Cyanobacteria of the Azores (BACA) strain genomes.</title>
        <authorList>
            <person name="Luz R."/>
            <person name="Cordeiro R."/>
            <person name="Fonseca A."/>
            <person name="Goncalves V."/>
        </authorList>
    </citation>
    <scope>NUCLEOTIDE SEQUENCE</scope>
    <source>
        <strain evidence="6">BACA0141</strain>
    </source>
</reference>
<dbReference type="EMBL" id="JAZBJZ010000029">
    <property type="protein sequence ID" value="MEE3716956.1"/>
    <property type="molecule type" value="Genomic_DNA"/>
</dbReference>
<dbReference type="RefSeq" id="WP_330483385.1">
    <property type="nucleotide sequence ID" value="NZ_JAZBJZ010000029.1"/>
</dbReference>
<comment type="similarity">
    <text evidence="3">Belongs to the aldo/keto reductase family. Aldo/keto reductase 2 subfamily.</text>
</comment>
<evidence type="ECO:0000256" key="2">
    <source>
        <dbReference type="ARBA" id="ARBA00023002"/>
    </source>
</evidence>
<sequence length="346" mass="38814">MKYNQLGESDLKVSEICLGTMTYGQQNTINDAHQQLDYAIAQGINFIDTAEMYPVPPRQETQGSTESYIGEWLAHQQRDRLILATKMIGAGRAYKWVRDDSQAALSRKNILQAVDDSLKRLQTDYIDLYQIHWPDRYVPMFGQTIFDPTQERESVPIAEQLSTFAEVIQAGKIRYLGVSNETPWGVCQFSQAAAQLKLPKIASIQNAYNLLNRVFDSALAEVCYREKVGLLAYSPLGFGTLSGKYLQAPPAGARLTEFPNFGQRYNKINVKEAVGEYAAIAKQYNLSPSTLALAFVRSRWFVTSSIIGATTLEQLQENIDSVNTTLSPEILAKIDEIHRRYPSPAP</sequence>
<dbReference type="CDD" id="cd19094">
    <property type="entry name" value="AKR_Tas-like"/>
    <property type="match status" value="1"/>
</dbReference>
<dbReference type="NCBIfam" id="NF007912">
    <property type="entry name" value="PRK10625.1"/>
    <property type="match status" value="1"/>
</dbReference>
<evidence type="ECO:0000313" key="7">
    <source>
        <dbReference type="Proteomes" id="UP001333818"/>
    </source>
</evidence>
<name>A0AAW9Q235_9CYAN</name>
<dbReference type="GO" id="GO:0016491">
    <property type="term" value="F:oxidoreductase activity"/>
    <property type="evidence" value="ECO:0007669"/>
    <property type="project" value="UniProtKB-KW"/>
</dbReference>
<proteinExistence type="inferred from homology"/>